<dbReference type="EMBL" id="JBHSED010000003">
    <property type="protein sequence ID" value="MFC4302271.1"/>
    <property type="molecule type" value="Genomic_DNA"/>
</dbReference>
<dbReference type="InterPro" id="IPR032710">
    <property type="entry name" value="NTF2-like_dom_sf"/>
</dbReference>
<evidence type="ECO:0000313" key="4">
    <source>
        <dbReference type="EMBL" id="MFC4302271.1"/>
    </source>
</evidence>
<dbReference type="InterPro" id="IPR052704">
    <property type="entry name" value="ECF_Sigma-70_Domain"/>
</dbReference>
<dbReference type="InterPro" id="IPR007627">
    <property type="entry name" value="RNA_pol_sigma70_r2"/>
</dbReference>
<protein>
    <submittedName>
        <fullName evidence="4">RNA polymerase sigma-70 factor</fullName>
    </submittedName>
</protein>
<dbReference type="Gene3D" id="1.10.1740.10">
    <property type="match status" value="1"/>
</dbReference>
<dbReference type="PANTHER" id="PTHR30173:SF36">
    <property type="entry name" value="ECF RNA POLYMERASE SIGMA FACTOR SIGJ"/>
    <property type="match status" value="1"/>
</dbReference>
<comment type="subunit">
    <text evidence="1">Interacts transiently with the RNA polymerase catalytic core formed by RpoA, RpoB, RpoC and RpoZ (2 alpha, 1 beta, 1 beta' and 1 omega subunit) to form the RNA polymerase holoenzyme that can initiate transcription.</text>
</comment>
<dbReference type="Pfam" id="PF08281">
    <property type="entry name" value="Sigma70_r4_2"/>
    <property type="match status" value="1"/>
</dbReference>
<dbReference type="NCBIfam" id="TIGR02937">
    <property type="entry name" value="sigma70-ECF"/>
    <property type="match status" value="1"/>
</dbReference>
<dbReference type="NCBIfam" id="NF007214">
    <property type="entry name" value="PRK09636.1"/>
    <property type="match status" value="1"/>
</dbReference>
<name>A0ABV8S4J5_9BACL</name>
<keyword evidence="5" id="KW-1185">Reference proteome</keyword>
<reference evidence="5" key="1">
    <citation type="journal article" date="2019" name="Int. J. Syst. Evol. Microbiol.">
        <title>The Global Catalogue of Microorganisms (GCM) 10K type strain sequencing project: providing services to taxonomists for standard genome sequencing and annotation.</title>
        <authorList>
            <consortium name="The Broad Institute Genomics Platform"/>
            <consortium name="The Broad Institute Genome Sequencing Center for Infectious Disease"/>
            <person name="Wu L."/>
            <person name="Ma J."/>
        </authorList>
    </citation>
    <scope>NUCLEOTIDE SEQUENCE [LARGE SCALE GENOMIC DNA]</scope>
    <source>
        <strain evidence="5">CGMCC 4.1641</strain>
    </source>
</reference>
<dbReference type="RefSeq" id="WP_378126163.1">
    <property type="nucleotide sequence ID" value="NZ_JBHSED010000003.1"/>
</dbReference>
<dbReference type="InterPro" id="IPR013325">
    <property type="entry name" value="RNA_pol_sigma_r2"/>
</dbReference>
<feature type="domain" description="RNA polymerase sigma-70 region 2" evidence="2">
    <location>
        <begin position="13"/>
        <end position="75"/>
    </location>
</feature>
<dbReference type="InterPro" id="IPR013249">
    <property type="entry name" value="RNA_pol_sigma70_r4_t2"/>
</dbReference>
<feature type="domain" description="RNA polymerase sigma factor 70 region 4 type 2" evidence="3">
    <location>
        <begin position="114"/>
        <end position="164"/>
    </location>
</feature>
<accession>A0ABV8S4J5</accession>
<dbReference type="SUPFAM" id="SSF88659">
    <property type="entry name" value="Sigma3 and sigma4 domains of RNA polymerase sigma factors"/>
    <property type="match status" value="1"/>
</dbReference>
<dbReference type="Pfam" id="PF04542">
    <property type="entry name" value="Sigma70_r2"/>
    <property type="match status" value="1"/>
</dbReference>
<dbReference type="PANTHER" id="PTHR30173">
    <property type="entry name" value="SIGMA 19 FACTOR"/>
    <property type="match status" value="1"/>
</dbReference>
<dbReference type="InterPro" id="IPR014284">
    <property type="entry name" value="RNA_pol_sigma-70_dom"/>
</dbReference>
<dbReference type="Gene3D" id="1.10.10.10">
    <property type="entry name" value="Winged helix-like DNA-binding domain superfamily/Winged helix DNA-binding domain"/>
    <property type="match status" value="1"/>
</dbReference>
<gene>
    <name evidence="4" type="ORF">ACFO1S_02305</name>
</gene>
<evidence type="ECO:0000256" key="1">
    <source>
        <dbReference type="ARBA" id="ARBA00011344"/>
    </source>
</evidence>
<evidence type="ECO:0000259" key="3">
    <source>
        <dbReference type="Pfam" id="PF08281"/>
    </source>
</evidence>
<dbReference type="InterPro" id="IPR014303">
    <property type="entry name" value="RNA_pol_sigma-70_ECF"/>
</dbReference>
<evidence type="ECO:0000313" key="5">
    <source>
        <dbReference type="Proteomes" id="UP001595755"/>
    </source>
</evidence>
<proteinExistence type="predicted"/>
<evidence type="ECO:0000259" key="2">
    <source>
        <dbReference type="Pfam" id="PF04542"/>
    </source>
</evidence>
<dbReference type="InterPro" id="IPR013324">
    <property type="entry name" value="RNA_pol_sigma_r3/r4-like"/>
</dbReference>
<dbReference type="SUPFAM" id="SSF54427">
    <property type="entry name" value="NTF2-like"/>
    <property type="match status" value="1"/>
</dbReference>
<organism evidence="4 5">
    <name type="scientific">Cohnella boryungensis</name>
    <dbReference type="NCBI Taxonomy" id="768479"/>
    <lineage>
        <taxon>Bacteria</taxon>
        <taxon>Bacillati</taxon>
        <taxon>Bacillota</taxon>
        <taxon>Bacilli</taxon>
        <taxon>Bacillales</taxon>
        <taxon>Paenibacillaceae</taxon>
        <taxon>Cohnella</taxon>
    </lineage>
</organism>
<sequence length="300" mass="33109">MEGTQTQSAEADYETYKPLLFGIAYRMLGSVMDAEDIVQEVFLSWNEREGEQVRNPKAYLCKMTTYRCIDRLRGSAKSRELYVGPWLPAPLLSELPDADGPGEAYLRKETLSTAYLLLLQQLTWAERAVFILREALQYDYEEIAGIVGKSQANCRQIFRRARKAVSGLSERPAAPGPGAETLAKRVDQFVAALTGGQPGLLVELLKREAALYSDGGGKVTAAVHPIRGAERIAAFLLGVLGKAPPDFSYRIVQINGQPGIVTSIGARPNSVLTFRMEEDAIAELYLVVNPDKLEHLPHQE</sequence>
<dbReference type="Proteomes" id="UP001595755">
    <property type="component" value="Unassembled WGS sequence"/>
</dbReference>
<dbReference type="NCBIfam" id="TIGR02957">
    <property type="entry name" value="SigX4"/>
    <property type="match status" value="1"/>
</dbReference>
<dbReference type="SUPFAM" id="SSF88946">
    <property type="entry name" value="Sigma2 domain of RNA polymerase sigma factors"/>
    <property type="match status" value="1"/>
</dbReference>
<dbReference type="InterPro" id="IPR036388">
    <property type="entry name" value="WH-like_DNA-bd_sf"/>
</dbReference>
<comment type="caution">
    <text evidence="4">The sequence shown here is derived from an EMBL/GenBank/DDBJ whole genome shotgun (WGS) entry which is preliminary data.</text>
</comment>